<dbReference type="Proteomes" id="UP000014977">
    <property type="component" value="Unassembled WGS sequence"/>
</dbReference>
<evidence type="ECO:0000256" key="15">
    <source>
        <dbReference type="ARBA" id="ARBA00049201"/>
    </source>
</evidence>
<dbReference type="EC" id="2.4.99.23" evidence="10"/>
<dbReference type="RefSeq" id="WP_020877630.1">
    <property type="nucleotide sequence ID" value="NZ_ATHJ01000105.1"/>
</dbReference>
<evidence type="ECO:0000313" key="17">
    <source>
        <dbReference type="Proteomes" id="UP000014977"/>
    </source>
</evidence>
<comment type="catalytic activity">
    <reaction evidence="14">
        <text>an L-alpha-D-Hep-(1-&gt;5)-[alpha-Kdo-(2-&gt;4)]-alpha-Kdo-(2-&gt;6)-lipid A + ADP-L-glycero-beta-D-manno-heptose = an L-alpha-D-Hep-(1-&gt;3)-L-alpha-D-Hep-(1-&gt;5)-[alpha-Kdo-(2-&gt;4)]-alpha-Kdo-(2-&gt;6)-lipid A + ADP + H(+)</text>
        <dbReference type="Rhea" id="RHEA:74071"/>
        <dbReference type="ChEBI" id="CHEBI:15378"/>
        <dbReference type="ChEBI" id="CHEBI:61506"/>
        <dbReference type="ChEBI" id="CHEBI:193068"/>
        <dbReference type="ChEBI" id="CHEBI:193069"/>
        <dbReference type="ChEBI" id="CHEBI:456216"/>
        <dbReference type="EC" id="2.4.99.24"/>
    </reaction>
</comment>
<evidence type="ECO:0000256" key="5">
    <source>
        <dbReference type="ARBA" id="ARBA00022676"/>
    </source>
</evidence>
<dbReference type="GO" id="GO:0005829">
    <property type="term" value="C:cytosol"/>
    <property type="evidence" value="ECO:0007669"/>
    <property type="project" value="TreeGrafter"/>
</dbReference>
<dbReference type="InterPro" id="IPR002201">
    <property type="entry name" value="Glyco_trans_9"/>
</dbReference>
<accession>S7UPA1</accession>
<dbReference type="Gene3D" id="3.40.50.2000">
    <property type="entry name" value="Glycogen Phosphorylase B"/>
    <property type="match status" value="2"/>
</dbReference>
<evidence type="ECO:0000256" key="2">
    <source>
        <dbReference type="ARBA" id="ARBA00004713"/>
    </source>
</evidence>
<comment type="caution">
    <text evidence="16">The sequence shown here is derived from an EMBL/GenBank/DDBJ whole genome shotgun (WGS) entry which is preliminary data.</text>
</comment>
<evidence type="ECO:0000256" key="13">
    <source>
        <dbReference type="ARBA" id="ARBA00044330"/>
    </source>
</evidence>
<dbReference type="PANTHER" id="PTHR30160:SF1">
    <property type="entry name" value="LIPOPOLYSACCHARIDE 1,2-N-ACETYLGLUCOSAMINETRANSFERASE-RELATED"/>
    <property type="match status" value="1"/>
</dbReference>
<evidence type="ECO:0000256" key="14">
    <source>
        <dbReference type="ARBA" id="ARBA00047503"/>
    </source>
</evidence>
<dbReference type="Pfam" id="PF01075">
    <property type="entry name" value="Glyco_transf_9"/>
    <property type="match status" value="1"/>
</dbReference>
<comment type="catalytic activity">
    <reaction evidence="15">
        <text>an alpha-Kdo-(2-&gt;4)-alpha-Kdo-(2-&gt;6)-lipid A + ADP-L-glycero-beta-D-manno-heptose = an L-alpha-D-Hep-(1-&gt;5)-[alpha-Kdo-(2-&gt;4)]-alpha-Kdo-(2-&gt;6)-lipid A + ADP + H(+)</text>
        <dbReference type="Rhea" id="RHEA:74067"/>
        <dbReference type="ChEBI" id="CHEBI:15378"/>
        <dbReference type="ChEBI" id="CHEBI:61506"/>
        <dbReference type="ChEBI" id="CHEBI:176431"/>
        <dbReference type="ChEBI" id="CHEBI:193068"/>
        <dbReference type="ChEBI" id="CHEBI:456216"/>
        <dbReference type="EC" id="2.4.99.23"/>
    </reaction>
</comment>
<evidence type="ECO:0000256" key="9">
    <source>
        <dbReference type="ARBA" id="ARBA00043995"/>
    </source>
</evidence>
<keyword evidence="4" id="KW-0997">Cell inner membrane</keyword>
<dbReference type="NCBIfam" id="TIGR02193">
    <property type="entry name" value="heptsyl_trn_I"/>
    <property type="match status" value="1"/>
</dbReference>
<dbReference type="eggNOG" id="COG0859">
    <property type="taxonomic scope" value="Bacteria"/>
</dbReference>
<dbReference type="STRING" id="897.B2D07_15250"/>
<evidence type="ECO:0000256" key="12">
    <source>
        <dbReference type="ARBA" id="ARBA00044190"/>
    </source>
</evidence>
<dbReference type="PANTHER" id="PTHR30160">
    <property type="entry name" value="TETRAACYLDISACCHARIDE 4'-KINASE-RELATED"/>
    <property type="match status" value="1"/>
</dbReference>
<protein>
    <recommendedName>
        <fullName evidence="12">Lipopolysaccharide heptosyltransferase 1</fullName>
        <ecNumber evidence="10">2.4.99.23</ecNumber>
        <ecNumber evidence="11">2.4.99.24</ecNumber>
    </recommendedName>
    <alternativeName>
        <fullName evidence="13">ADP-heptose:lipopolysaccharide heptosyltransferase I</fullName>
    </alternativeName>
</protein>
<keyword evidence="17" id="KW-1185">Reference proteome</keyword>
<dbReference type="InterPro" id="IPR051199">
    <property type="entry name" value="LPS_LOS_Heptosyltrfase"/>
</dbReference>
<dbReference type="CDD" id="cd03789">
    <property type="entry name" value="GT9_LPS_heptosyltransferase"/>
    <property type="match status" value="1"/>
</dbReference>
<keyword evidence="8" id="KW-0472">Membrane</keyword>
<dbReference type="PATRIC" id="fig|1121405.3.peg.3218"/>
<keyword evidence="6 16" id="KW-0808">Transferase</keyword>
<organism evidence="16 17">
    <name type="scientific">Desulfococcus multivorans DSM 2059</name>
    <dbReference type="NCBI Taxonomy" id="1121405"/>
    <lineage>
        <taxon>Bacteria</taxon>
        <taxon>Pseudomonadati</taxon>
        <taxon>Thermodesulfobacteriota</taxon>
        <taxon>Desulfobacteria</taxon>
        <taxon>Desulfobacterales</taxon>
        <taxon>Desulfococcaceae</taxon>
        <taxon>Desulfococcus</taxon>
    </lineage>
</organism>
<evidence type="ECO:0000256" key="1">
    <source>
        <dbReference type="ARBA" id="ARBA00004515"/>
    </source>
</evidence>
<comment type="subcellular location">
    <subcellularLocation>
        <location evidence="1">Cell inner membrane</location>
        <topology evidence="1">Peripheral membrane protein</topology>
        <orientation evidence="1">Cytoplasmic side</orientation>
    </subcellularLocation>
</comment>
<name>S7UPA1_DESML</name>
<comment type="similarity">
    <text evidence="9">Belongs to the glycosyltransferase 9 family.</text>
</comment>
<dbReference type="EC" id="2.4.99.24" evidence="11"/>
<evidence type="ECO:0000313" key="16">
    <source>
        <dbReference type="EMBL" id="EPR35814.1"/>
    </source>
</evidence>
<evidence type="ECO:0000256" key="10">
    <source>
        <dbReference type="ARBA" id="ARBA00044041"/>
    </source>
</evidence>
<keyword evidence="3" id="KW-1003">Cell membrane</keyword>
<keyword evidence="5" id="KW-0328">Glycosyltransferase</keyword>
<dbReference type="NCBIfam" id="TIGR02195">
    <property type="entry name" value="heptsyl_trn_II"/>
    <property type="match status" value="1"/>
</dbReference>
<reference evidence="16 17" key="1">
    <citation type="journal article" date="2013" name="Genome Announc.">
        <title>Draft genome sequences for three mercury-methylating, sulfate-reducing bacteria.</title>
        <authorList>
            <person name="Brown S.D."/>
            <person name="Hurt R.A.Jr."/>
            <person name="Gilmour C.C."/>
            <person name="Elias D.A."/>
        </authorList>
    </citation>
    <scope>NUCLEOTIDE SEQUENCE [LARGE SCALE GENOMIC DNA]</scope>
    <source>
        <strain evidence="16 17">DSM 2059</strain>
    </source>
</reference>
<dbReference type="InterPro" id="IPR011910">
    <property type="entry name" value="RfaF"/>
</dbReference>
<dbReference type="EMBL" id="ATHJ01000105">
    <property type="protein sequence ID" value="EPR35814.1"/>
    <property type="molecule type" value="Genomic_DNA"/>
</dbReference>
<keyword evidence="7" id="KW-0448">Lipopolysaccharide biosynthesis</keyword>
<sequence>MKILIVKLSAIGDVIHTLPAVNALRAHYPGAHIAWVAEEAAAPLVKGHPALDRVIVSGRKRWAEALRSGYRRQETLREIGRFLRDLRDTRYDLVIDFQQLLKSGAVTALARGGVKVGFGPGMQHMEMSYLFLNRRIPSVSMEHHALSRNLMLLRALGVPASRIVYRLPMDAVDHEAAAALLKQAGIAGDRPLVAVNPVAQWKTKLWPNHRFAALADRLIHDHGVDIVFTGGPDDRPTVADILSRMRRKAGDLTGQTTLRTLAALYRRARMVISTDTGPMHLSAAVETPVVAIFGPTAPWRTGPFGPGHAVVRLGPSCSPCFKRSCPRGDHLCMTGLDVDAVLKAVTRPGMKPIRRL</sequence>
<dbReference type="SUPFAM" id="SSF53756">
    <property type="entry name" value="UDP-Glycosyltransferase/glycogen phosphorylase"/>
    <property type="match status" value="1"/>
</dbReference>
<dbReference type="OrthoDB" id="9760688at2"/>
<gene>
    <name evidence="16" type="ORF">dsmv_0519</name>
</gene>
<dbReference type="GO" id="GO:0005886">
    <property type="term" value="C:plasma membrane"/>
    <property type="evidence" value="ECO:0007669"/>
    <property type="project" value="UniProtKB-SubCell"/>
</dbReference>
<dbReference type="GO" id="GO:0009244">
    <property type="term" value="P:lipopolysaccharide core region biosynthetic process"/>
    <property type="evidence" value="ECO:0007669"/>
    <property type="project" value="InterPro"/>
</dbReference>
<evidence type="ECO:0000256" key="8">
    <source>
        <dbReference type="ARBA" id="ARBA00023136"/>
    </source>
</evidence>
<evidence type="ECO:0000256" key="3">
    <source>
        <dbReference type="ARBA" id="ARBA00022475"/>
    </source>
</evidence>
<proteinExistence type="inferred from homology"/>
<comment type="pathway">
    <text evidence="2">Bacterial outer membrane biogenesis; LPS core biosynthesis.</text>
</comment>
<evidence type="ECO:0000256" key="4">
    <source>
        <dbReference type="ARBA" id="ARBA00022519"/>
    </source>
</evidence>
<evidence type="ECO:0000256" key="11">
    <source>
        <dbReference type="ARBA" id="ARBA00044042"/>
    </source>
</evidence>
<dbReference type="AlphaFoldDB" id="S7UPA1"/>
<dbReference type="InterPro" id="IPR011908">
    <property type="entry name" value="LipoPS_heptosylTferase-I"/>
</dbReference>
<dbReference type="GO" id="GO:0008713">
    <property type="term" value="F:ADP-heptose-lipopolysaccharide heptosyltransferase activity"/>
    <property type="evidence" value="ECO:0007669"/>
    <property type="project" value="UniProtKB-EC"/>
</dbReference>
<evidence type="ECO:0000256" key="7">
    <source>
        <dbReference type="ARBA" id="ARBA00022985"/>
    </source>
</evidence>
<evidence type="ECO:0000256" key="6">
    <source>
        <dbReference type="ARBA" id="ARBA00022679"/>
    </source>
</evidence>